<organism evidence="1 2">
    <name type="scientific">Lecanicillium saksenae</name>
    <dbReference type="NCBI Taxonomy" id="468837"/>
    <lineage>
        <taxon>Eukaryota</taxon>
        <taxon>Fungi</taxon>
        <taxon>Dikarya</taxon>
        <taxon>Ascomycota</taxon>
        <taxon>Pezizomycotina</taxon>
        <taxon>Sordariomycetes</taxon>
        <taxon>Hypocreomycetidae</taxon>
        <taxon>Hypocreales</taxon>
        <taxon>Cordycipitaceae</taxon>
        <taxon>Lecanicillium</taxon>
    </lineage>
</organism>
<evidence type="ECO:0000313" key="1">
    <source>
        <dbReference type="EMBL" id="KAJ3481676.1"/>
    </source>
</evidence>
<proteinExistence type="predicted"/>
<sequence length="77" mass="8899">MADDSLFARQYIDYVYVPGFLLIIGTAIVKASWVIYAIPVALLFGAYNFWNFQIKKVLKPDVFQEFELQEKTVISTM</sequence>
<dbReference type="Proteomes" id="UP001148737">
    <property type="component" value="Unassembled WGS sequence"/>
</dbReference>
<name>A0ACC1QKZ3_9HYPO</name>
<dbReference type="EMBL" id="JANAKD010001239">
    <property type="protein sequence ID" value="KAJ3481676.1"/>
    <property type="molecule type" value="Genomic_DNA"/>
</dbReference>
<comment type="caution">
    <text evidence="1">The sequence shown here is derived from an EMBL/GenBank/DDBJ whole genome shotgun (WGS) entry which is preliminary data.</text>
</comment>
<gene>
    <name evidence="1" type="ORF">NLG97_g7761</name>
</gene>
<keyword evidence="2" id="KW-1185">Reference proteome</keyword>
<protein>
    <submittedName>
        <fullName evidence="1">Uncharacterized protein</fullName>
    </submittedName>
</protein>
<evidence type="ECO:0000313" key="2">
    <source>
        <dbReference type="Proteomes" id="UP001148737"/>
    </source>
</evidence>
<reference evidence="1" key="1">
    <citation type="submission" date="2022-07" db="EMBL/GenBank/DDBJ databases">
        <title>Genome Sequence of Lecanicillium saksenae.</title>
        <authorList>
            <person name="Buettner E."/>
        </authorList>
    </citation>
    <scope>NUCLEOTIDE SEQUENCE</scope>
    <source>
        <strain evidence="1">VT-O1</strain>
    </source>
</reference>
<accession>A0ACC1QKZ3</accession>